<dbReference type="GO" id="GO:0072665">
    <property type="term" value="P:protein localization to vacuole"/>
    <property type="evidence" value="ECO:0007669"/>
    <property type="project" value="TreeGrafter"/>
</dbReference>
<feature type="transmembrane region" description="Helical" evidence="1">
    <location>
        <begin position="185"/>
        <end position="207"/>
    </location>
</feature>
<feature type="transmembrane region" description="Helical" evidence="1">
    <location>
        <begin position="73"/>
        <end position="99"/>
    </location>
</feature>
<dbReference type="GO" id="GO:0005774">
    <property type="term" value="C:vacuolar membrane"/>
    <property type="evidence" value="ECO:0007669"/>
    <property type="project" value="TreeGrafter"/>
</dbReference>
<dbReference type="InterPro" id="IPR050854">
    <property type="entry name" value="LMBD1_LysCbl_Transport"/>
</dbReference>
<accession>A0AAV7YI21</accession>
<dbReference type="PANTHER" id="PTHR16130:SF2">
    <property type="entry name" value="LYSOSOMAL COBALAMIN TRANSPORT ESCORT PROTEIN LMBD1"/>
    <property type="match status" value="1"/>
</dbReference>
<evidence type="ECO:0000256" key="1">
    <source>
        <dbReference type="SAM" id="Phobius"/>
    </source>
</evidence>
<proteinExistence type="predicted"/>
<keyword evidence="1" id="KW-0812">Transmembrane</keyword>
<dbReference type="Proteomes" id="UP001146793">
    <property type="component" value="Unassembled WGS sequence"/>
</dbReference>
<organism evidence="2 3">
    <name type="scientific">Anaeramoeba flamelloides</name>
    <dbReference type="NCBI Taxonomy" id="1746091"/>
    <lineage>
        <taxon>Eukaryota</taxon>
        <taxon>Metamonada</taxon>
        <taxon>Anaeramoebidae</taxon>
        <taxon>Anaeramoeba</taxon>
    </lineage>
</organism>
<dbReference type="PANTHER" id="PTHR16130">
    <property type="entry name" value="LYSOSOMAL COBALAMIN TRANSPORTER-RELATED"/>
    <property type="match status" value="1"/>
</dbReference>
<keyword evidence="1" id="KW-1133">Transmembrane helix</keyword>
<feature type="transmembrane region" description="Helical" evidence="1">
    <location>
        <begin position="246"/>
        <end position="267"/>
    </location>
</feature>
<comment type="caution">
    <text evidence="2">The sequence shown here is derived from an EMBL/GenBank/DDBJ whole genome shotgun (WGS) entry which is preliminary data.</text>
</comment>
<gene>
    <name evidence="2" type="ORF">M0812_24818</name>
</gene>
<name>A0AAV7YI21_9EUKA</name>
<evidence type="ECO:0000313" key="2">
    <source>
        <dbReference type="EMBL" id="KAJ3429466.1"/>
    </source>
</evidence>
<dbReference type="AlphaFoldDB" id="A0AAV7YI21"/>
<dbReference type="EMBL" id="JANTQA010000057">
    <property type="protein sequence ID" value="KAJ3429466.1"/>
    <property type="molecule type" value="Genomic_DNA"/>
</dbReference>
<keyword evidence="1" id="KW-0472">Membrane</keyword>
<feature type="transmembrane region" description="Helical" evidence="1">
    <location>
        <begin position="361"/>
        <end position="381"/>
    </location>
</feature>
<sequence length="391" mass="44496">MIPFAMFFYEEEDEETTTKKKFVGALKYTCFTVVIIIVLLLVGLLAKPGSKPDNDSEWVSTMFDSENAGDSCIIFPISCLSLFGCYLFVFYTAPGFGILPFRLMTKTLAGGSEENIEGEISELRKEKDSLEARSSLLGTLTVKDQNHLSNIEKREKDLGEIQGETEKRESSFFLKLLYKLRHLQIFFGAILFIILLFMLTSVLTSLIEKLIKSDCGWKCGFVLEKPSKNPFDLSITAISKVFPIDLLYLSIFVFTFVIVSLAGMAFISIRFLCLKLYSVKRSNTKDQGMLFIALFINLIMITLMMLFHSISYQYTTFGAQKNKSGESCTLNDVGVYDGYCKMSQFSIIVGRIIVKMPFFAIFYYFVDFAFVIIILISIIIMTRKIFFKKTD</sequence>
<feature type="transmembrane region" description="Helical" evidence="1">
    <location>
        <begin position="288"/>
        <end position="307"/>
    </location>
</feature>
<feature type="transmembrane region" description="Helical" evidence="1">
    <location>
        <begin position="28"/>
        <end position="46"/>
    </location>
</feature>
<evidence type="ECO:0000313" key="3">
    <source>
        <dbReference type="Proteomes" id="UP001146793"/>
    </source>
</evidence>
<reference evidence="2" key="1">
    <citation type="submission" date="2022-08" db="EMBL/GenBank/DDBJ databases">
        <title>Novel sulphate-reducing endosymbionts in the free-living metamonad Anaeramoeba.</title>
        <authorList>
            <person name="Jerlstrom-Hultqvist J."/>
            <person name="Cepicka I."/>
            <person name="Gallot-Lavallee L."/>
            <person name="Salas-Leiva D."/>
            <person name="Curtis B.A."/>
            <person name="Zahonova K."/>
            <person name="Pipaliya S."/>
            <person name="Dacks J."/>
            <person name="Roger A.J."/>
        </authorList>
    </citation>
    <scope>NUCLEOTIDE SEQUENCE</scope>
    <source>
        <strain evidence="2">Busselton2</strain>
    </source>
</reference>
<protein>
    <submittedName>
        <fullName evidence="2">Lysosomal cobalamin transporter-related</fullName>
    </submittedName>
</protein>